<protein>
    <submittedName>
        <fullName evidence="4">Coiled-coil domain-containing protein 147</fullName>
    </submittedName>
</protein>
<dbReference type="EMBL" id="LSRX01000114">
    <property type="protein sequence ID" value="OLQ08572.1"/>
    <property type="molecule type" value="Genomic_DNA"/>
</dbReference>
<evidence type="ECO:0000256" key="3">
    <source>
        <dbReference type="SAM" id="MobiDB-lite"/>
    </source>
</evidence>
<dbReference type="PANTHER" id="PTHR32083:SF0">
    <property type="entry name" value="CILIA AND FLAGELLA-ASSOCIATED PROTEIN 58"/>
    <property type="match status" value="1"/>
</dbReference>
<organism evidence="4 5">
    <name type="scientific">Symbiodinium microadriaticum</name>
    <name type="common">Dinoflagellate</name>
    <name type="synonym">Zooxanthella microadriatica</name>
    <dbReference type="NCBI Taxonomy" id="2951"/>
    <lineage>
        <taxon>Eukaryota</taxon>
        <taxon>Sar</taxon>
        <taxon>Alveolata</taxon>
        <taxon>Dinophyceae</taxon>
        <taxon>Suessiales</taxon>
        <taxon>Symbiodiniaceae</taxon>
        <taxon>Symbiodinium</taxon>
    </lineage>
</organism>
<evidence type="ECO:0000313" key="5">
    <source>
        <dbReference type="Proteomes" id="UP000186817"/>
    </source>
</evidence>
<feature type="compositionally biased region" description="Acidic residues" evidence="3">
    <location>
        <begin position="661"/>
        <end position="673"/>
    </location>
</feature>
<dbReference type="AlphaFoldDB" id="A0A1Q9EMB5"/>
<dbReference type="GO" id="GO:0005856">
    <property type="term" value="C:cytoskeleton"/>
    <property type="evidence" value="ECO:0007669"/>
    <property type="project" value="TreeGrafter"/>
</dbReference>
<feature type="region of interest" description="Disordered" evidence="3">
    <location>
        <begin position="175"/>
        <end position="205"/>
    </location>
</feature>
<dbReference type="OrthoDB" id="264785at2759"/>
<dbReference type="Proteomes" id="UP000186817">
    <property type="component" value="Unassembled WGS sequence"/>
</dbReference>
<proteinExistence type="predicted"/>
<evidence type="ECO:0000256" key="1">
    <source>
        <dbReference type="ARBA" id="ARBA00023054"/>
    </source>
</evidence>
<sequence length="686" mass="78027">MASQPSAAGSFKENPVDESARNDMESASSAFEALEKDFQEVLQELIGDKSLEHFRLEYEKLHRRELNQEIVSNATKVQTALNLSKEDQATISNLKKEIERAWKMVEASHEKEQRAKETIHNLKVEIANLSHLVEQGAGLSVNQENTVNSLIEQRDELIKARDKLEAQVLTETAQRYESEKVQSEALSAGLSHRTEEERETRRRDRLESELAELKQNMEAKEMALKQVKAEIKSQEEERAITEITHGPWLGDRHLGAEAARASRAEENSHADSVSERIHGVPLQTAGNPRLEKQRAEIEKQRQDAGWQRSIAELKRKKQEDGGLKKTIIEESAFDFRGGEPLQRANGKLDKDLKACYEEIRVETAERDKTKKKLEILKRRKALDDEARHEMNLAKAVLRTEAENLIREIDMLKKQAETDSKARPELRETIMDLLRDRESLNRSLIRPAHGCDDRTKNQTKLVKTHDVETAAQLETDVKKVKLDVQEAIQKADYGYQGCAFYSFPSGSVTFSSLKGGNVKDKKRENGNTLIVKAYGLDKTREKYGLERPSRESVSYCKELKNRDNKISELKKNFADAWHPSASKLSTAMERPLVSSDVPRPEELDMRLLLSGLEERLEHLLEQRFKELSDQQKKLMEQMDDAVQKTVVLDCILKPASNPNTDPDQDSLAEGEPQTDPEVASLSPARES</sequence>
<feature type="coiled-coil region" evidence="2">
    <location>
        <begin position="359"/>
        <end position="421"/>
    </location>
</feature>
<feature type="coiled-coil region" evidence="2">
    <location>
        <begin position="112"/>
        <end position="167"/>
    </location>
</feature>
<accession>A0A1Q9EMB5</accession>
<evidence type="ECO:0000313" key="4">
    <source>
        <dbReference type="EMBL" id="OLQ08572.1"/>
    </source>
</evidence>
<feature type="region of interest" description="Disordered" evidence="3">
    <location>
        <begin position="1"/>
        <end position="28"/>
    </location>
</feature>
<feature type="coiled-coil region" evidence="2">
    <location>
        <begin position="616"/>
        <end position="643"/>
    </location>
</feature>
<keyword evidence="1 2" id="KW-0175">Coiled coil</keyword>
<comment type="caution">
    <text evidence="4">The sequence shown here is derived from an EMBL/GenBank/DDBJ whole genome shotgun (WGS) entry which is preliminary data.</text>
</comment>
<gene>
    <name evidence="4" type="primary">CCDC147</name>
    <name evidence="4" type="ORF">AK812_SmicGene7928</name>
</gene>
<feature type="region of interest" description="Disordered" evidence="3">
    <location>
        <begin position="652"/>
        <end position="686"/>
    </location>
</feature>
<keyword evidence="5" id="KW-1185">Reference proteome</keyword>
<feature type="compositionally biased region" description="Basic and acidic residues" evidence="3">
    <location>
        <begin position="192"/>
        <end position="205"/>
    </location>
</feature>
<dbReference type="PANTHER" id="PTHR32083">
    <property type="entry name" value="CILIA AND FLAGELLA-ASSOCIATED PROTEIN 58-RELATED"/>
    <property type="match status" value="1"/>
</dbReference>
<reference evidence="4 5" key="1">
    <citation type="submission" date="2016-02" db="EMBL/GenBank/DDBJ databases">
        <title>Genome analysis of coral dinoflagellate symbionts highlights evolutionary adaptations to a symbiotic lifestyle.</title>
        <authorList>
            <person name="Aranda M."/>
            <person name="Li Y."/>
            <person name="Liew Y.J."/>
            <person name="Baumgarten S."/>
            <person name="Simakov O."/>
            <person name="Wilson M."/>
            <person name="Piel J."/>
            <person name="Ashoor H."/>
            <person name="Bougouffa S."/>
            <person name="Bajic V.B."/>
            <person name="Ryu T."/>
            <person name="Ravasi T."/>
            <person name="Bayer T."/>
            <person name="Micklem G."/>
            <person name="Kim H."/>
            <person name="Bhak J."/>
            <person name="Lajeunesse T.C."/>
            <person name="Voolstra C.R."/>
        </authorList>
    </citation>
    <scope>NUCLEOTIDE SEQUENCE [LARGE SCALE GENOMIC DNA]</scope>
    <source>
        <strain evidence="4 5">CCMP2467</strain>
    </source>
</reference>
<feature type="compositionally biased region" description="Basic and acidic residues" evidence="3">
    <location>
        <begin position="14"/>
        <end position="24"/>
    </location>
</feature>
<evidence type="ECO:0000256" key="2">
    <source>
        <dbReference type="SAM" id="Coils"/>
    </source>
</evidence>
<name>A0A1Q9EMB5_SYMMI</name>